<dbReference type="AlphaFoldDB" id="A6DMR9"/>
<dbReference type="InterPro" id="IPR024167">
    <property type="entry name" value="Cytochrome_c4-like"/>
</dbReference>
<feature type="binding site" description="axial binding residue" evidence="9">
    <location>
        <position position="65"/>
    </location>
    <ligand>
        <name>heme c</name>
        <dbReference type="ChEBI" id="CHEBI:61717"/>
        <label>1</label>
    </ligand>
    <ligandPart>
        <name>Fe</name>
        <dbReference type="ChEBI" id="CHEBI:18248"/>
    </ligandPart>
</feature>
<comment type="PTM">
    <text evidence="8">Binds 2 heme c groups covalently per subunit.</text>
</comment>
<feature type="binding site" description="axial binding residue" evidence="9">
    <location>
        <position position="163"/>
    </location>
    <ligand>
        <name>heme c</name>
        <dbReference type="ChEBI" id="CHEBI:61717"/>
        <label>2</label>
    </ligand>
    <ligandPart>
        <name>Fe</name>
        <dbReference type="ChEBI" id="CHEBI:18248"/>
    </ligandPart>
</feature>
<evidence type="ECO:0000313" key="11">
    <source>
        <dbReference type="EMBL" id="EDM26955.1"/>
    </source>
</evidence>
<dbReference type="RefSeq" id="WP_007279166.1">
    <property type="nucleotide sequence ID" value="NZ_ABCK01000012.1"/>
</dbReference>
<dbReference type="GO" id="GO:0020037">
    <property type="term" value="F:heme binding"/>
    <property type="evidence" value="ECO:0007669"/>
    <property type="project" value="InterPro"/>
</dbReference>
<dbReference type="GO" id="GO:0005506">
    <property type="term" value="F:iron ion binding"/>
    <property type="evidence" value="ECO:0007669"/>
    <property type="project" value="InterPro"/>
</dbReference>
<dbReference type="PANTHER" id="PTHR33751">
    <property type="entry name" value="CBB3-TYPE CYTOCHROME C OXIDASE SUBUNIT FIXP"/>
    <property type="match status" value="1"/>
</dbReference>
<dbReference type="STRING" id="313628.LNTAR_06919"/>
<organism evidence="11 12">
    <name type="scientific">Lentisphaera araneosa HTCC2155</name>
    <dbReference type="NCBI Taxonomy" id="313628"/>
    <lineage>
        <taxon>Bacteria</taxon>
        <taxon>Pseudomonadati</taxon>
        <taxon>Lentisphaerota</taxon>
        <taxon>Lentisphaeria</taxon>
        <taxon>Lentisphaerales</taxon>
        <taxon>Lentisphaeraceae</taxon>
        <taxon>Lentisphaera</taxon>
    </lineage>
</organism>
<dbReference type="GO" id="GO:0009055">
    <property type="term" value="F:electron transfer activity"/>
    <property type="evidence" value="ECO:0007669"/>
    <property type="project" value="InterPro"/>
</dbReference>
<evidence type="ECO:0000256" key="3">
    <source>
        <dbReference type="ARBA" id="ARBA00022617"/>
    </source>
</evidence>
<evidence type="ECO:0000256" key="9">
    <source>
        <dbReference type="PIRSR" id="PIRSR000005-2"/>
    </source>
</evidence>
<evidence type="ECO:0000256" key="6">
    <source>
        <dbReference type="ARBA" id="ARBA00022982"/>
    </source>
</evidence>
<feature type="domain" description="Cytochrome c" evidence="10">
    <location>
        <begin position="145"/>
        <end position="234"/>
    </location>
</feature>
<keyword evidence="7 9" id="KW-0408">Iron</keyword>
<keyword evidence="2" id="KW-0813">Transport</keyword>
<evidence type="ECO:0000256" key="2">
    <source>
        <dbReference type="ARBA" id="ARBA00022448"/>
    </source>
</evidence>
<evidence type="ECO:0000259" key="10">
    <source>
        <dbReference type="PROSITE" id="PS51007"/>
    </source>
</evidence>
<dbReference type="Gene3D" id="1.10.760.10">
    <property type="entry name" value="Cytochrome c-like domain"/>
    <property type="match status" value="2"/>
</dbReference>
<feature type="binding site" description="axial binding residue" evidence="9">
    <location>
        <position position="112"/>
    </location>
    <ligand>
        <name>heme c</name>
        <dbReference type="ChEBI" id="CHEBI:61717"/>
        <label>1</label>
    </ligand>
    <ligandPart>
        <name>Fe</name>
        <dbReference type="ChEBI" id="CHEBI:18248"/>
    </ligandPart>
</feature>
<feature type="binding site" description="covalent" evidence="8">
    <location>
        <position position="159"/>
    </location>
    <ligand>
        <name>heme c</name>
        <dbReference type="ChEBI" id="CHEBI:61717"/>
        <label>2</label>
    </ligand>
</feature>
<sequence length="237" mass="26566">MILSIIPTGFILISLSLLLSCKAGEKSTEQTPVLKEKKVAEADKLEDKAQLLPADHPFAQCATCHGVNGEGNQELFSPRISGQNSAYINQQIESYKMGWRGKDPKNPHGLIMAEVAKKLSKEDLEKINKYLKTVKAEEKSPRLYANTIRGERLYRTNGCSYCHGDNAEGDPVNKVPRLNHQHGWYMLKQLKNFKSGVRGAHADDAMGHTMAFYAKTIHDEQSMHDIISWITSISKKK</sequence>
<dbReference type="InterPro" id="IPR050597">
    <property type="entry name" value="Cytochrome_c_Oxidase_Subunit"/>
</dbReference>
<comment type="caution">
    <text evidence="11">The sequence shown here is derived from an EMBL/GenBank/DDBJ whole genome shotgun (WGS) entry which is preliminary data.</text>
</comment>
<protein>
    <submittedName>
        <fullName evidence="11">Cytochrome c family protein</fullName>
    </submittedName>
</protein>
<keyword evidence="12" id="KW-1185">Reference proteome</keyword>
<dbReference type="Proteomes" id="UP000004947">
    <property type="component" value="Unassembled WGS sequence"/>
</dbReference>
<feature type="binding site" description="axial binding residue" evidence="9">
    <location>
        <position position="210"/>
    </location>
    <ligand>
        <name>heme c</name>
        <dbReference type="ChEBI" id="CHEBI:61717"/>
        <label>2</label>
    </ligand>
    <ligandPart>
        <name>Fe</name>
        <dbReference type="ChEBI" id="CHEBI:18248"/>
    </ligandPart>
</feature>
<feature type="binding site" description="covalent" evidence="8">
    <location>
        <position position="64"/>
    </location>
    <ligand>
        <name>heme c</name>
        <dbReference type="ChEBI" id="CHEBI:61717"/>
        <label>1</label>
    </ligand>
</feature>
<dbReference type="Pfam" id="PF00034">
    <property type="entry name" value="Cytochrom_C"/>
    <property type="match status" value="2"/>
</dbReference>
<evidence type="ECO:0000256" key="5">
    <source>
        <dbReference type="ARBA" id="ARBA00022764"/>
    </source>
</evidence>
<evidence type="ECO:0000256" key="8">
    <source>
        <dbReference type="PIRSR" id="PIRSR000005-1"/>
    </source>
</evidence>
<comment type="subcellular location">
    <subcellularLocation>
        <location evidence="1">Periplasm</location>
    </subcellularLocation>
</comment>
<gene>
    <name evidence="11" type="ORF">LNTAR_06919</name>
</gene>
<keyword evidence="6" id="KW-0249">Electron transport</keyword>
<keyword evidence="5" id="KW-0574">Periplasm</keyword>
<evidence type="ECO:0000313" key="12">
    <source>
        <dbReference type="Proteomes" id="UP000004947"/>
    </source>
</evidence>
<dbReference type="eggNOG" id="COG2863">
    <property type="taxonomic scope" value="Bacteria"/>
</dbReference>
<dbReference type="GO" id="GO:0042597">
    <property type="term" value="C:periplasmic space"/>
    <property type="evidence" value="ECO:0007669"/>
    <property type="project" value="UniProtKB-SubCell"/>
</dbReference>
<dbReference type="PROSITE" id="PS51007">
    <property type="entry name" value="CYTC"/>
    <property type="match status" value="2"/>
</dbReference>
<proteinExistence type="predicted"/>
<feature type="binding site" description="covalent" evidence="8">
    <location>
        <position position="162"/>
    </location>
    <ligand>
        <name>heme c</name>
        <dbReference type="ChEBI" id="CHEBI:61717"/>
        <label>2</label>
    </ligand>
</feature>
<evidence type="ECO:0000256" key="1">
    <source>
        <dbReference type="ARBA" id="ARBA00004418"/>
    </source>
</evidence>
<keyword evidence="4 9" id="KW-0479">Metal-binding</keyword>
<evidence type="ECO:0000256" key="7">
    <source>
        <dbReference type="ARBA" id="ARBA00023004"/>
    </source>
</evidence>
<dbReference type="PANTHER" id="PTHR33751:SF9">
    <property type="entry name" value="CYTOCHROME C4"/>
    <property type="match status" value="1"/>
</dbReference>
<name>A6DMR9_9BACT</name>
<feature type="binding site" description="covalent" evidence="8">
    <location>
        <position position="61"/>
    </location>
    <ligand>
        <name>heme c</name>
        <dbReference type="ChEBI" id="CHEBI:61717"/>
        <label>1</label>
    </ligand>
</feature>
<accession>A6DMR9</accession>
<dbReference type="InterPro" id="IPR009056">
    <property type="entry name" value="Cyt_c-like_dom"/>
</dbReference>
<evidence type="ECO:0000256" key="4">
    <source>
        <dbReference type="ARBA" id="ARBA00022723"/>
    </source>
</evidence>
<dbReference type="EMBL" id="ABCK01000012">
    <property type="protein sequence ID" value="EDM26955.1"/>
    <property type="molecule type" value="Genomic_DNA"/>
</dbReference>
<keyword evidence="3 8" id="KW-0349">Heme</keyword>
<feature type="domain" description="Cytochrome c" evidence="10">
    <location>
        <begin position="43"/>
        <end position="135"/>
    </location>
</feature>
<dbReference type="InterPro" id="IPR036909">
    <property type="entry name" value="Cyt_c-like_dom_sf"/>
</dbReference>
<dbReference type="SUPFAM" id="SSF46626">
    <property type="entry name" value="Cytochrome c"/>
    <property type="match status" value="2"/>
</dbReference>
<reference evidence="11 12" key="1">
    <citation type="journal article" date="2010" name="J. Bacteriol.">
        <title>Genome sequence of Lentisphaera araneosa HTCC2155T, the type species of the order Lentisphaerales in the phylum Lentisphaerae.</title>
        <authorList>
            <person name="Thrash J.C."/>
            <person name="Cho J.C."/>
            <person name="Vergin K.L."/>
            <person name="Morris R.M."/>
            <person name="Giovannoni S.J."/>
        </authorList>
    </citation>
    <scope>NUCLEOTIDE SEQUENCE [LARGE SCALE GENOMIC DNA]</scope>
    <source>
        <strain evidence="11 12">HTCC2155</strain>
    </source>
</reference>
<dbReference type="PIRSF" id="PIRSF000005">
    <property type="entry name" value="Cytochrome_c4"/>
    <property type="match status" value="1"/>
</dbReference>